<keyword evidence="2" id="KW-0614">Plasmid</keyword>
<dbReference type="EMBL" id="CP090979">
    <property type="protein sequence ID" value="UJF36538.1"/>
    <property type="molecule type" value="Genomic_DNA"/>
</dbReference>
<dbReference type="InterPro" id="IPR006944">
    <property type="entry name" value="Phage/GTA_portal"/>
</dbReference>
<evidence type="ECO:0000313" key="2">
    <source>
        <dbReference type="EMBL" id="UJF36538.1"/>
    </source>
</evidence>
<dbReference type="Proteomes" id="UP001649230">
    <property type="component" value="Plasmid pYPD9-1"/>
</dbReference>
<reference evidence="2 3" key="1">
    <citation type="journal article" date="2024" name="Int. J. Syst. Evol. Microbiol.">
        <title>Paenibacillus hexagrammi sp. nov., a novel bacterium isolated from the gut content of Hexagrammos agrammus.</title>
        <authorList>
            <person name="Jung H.K."/>
            <person name="Kim D.G."/>
            <person name="Zin H."/>
            <person name="Park J."/>
            <person name="Jung H."/>
            <person name="Kim Y.O."/>
            <person name="Kong H.J."/>
            <person name="Kim J.W."/>
            <person name="Kim Y.S."/>
        </authorList>
    </citation>
    <scope>NUCLEOTIDE SEQUENCE [LARGE SCALE GENOMIC DNA]</scope>
    <source>
        <strain evidence="2 3">YPD9-1</strain>
    </source>
</reference>
<proteinExistence type="predicted"/>
<sequence length="482" mass="53487">MSQIGYWTNLVSAFRGGKSPQPRAELTPFYFPFVSGGNVRPQPKLTMNHAKLRVFSESPIPRRAIDYIKNQVSMLEWDVLTKDGKELNSRQKKDAARVKAILETPNSQESWRTFIEQIAEDMLVIGYSSIEKRDWSANKERPLVLYPFDSASLQMYSDWDGTPSKPRFAQVDGYGQMINFRDDQLIYVRNNPRTNTPWGLSPLEVAAQTIDYLLSAQAYAGRSAGNATARKLVDLGEDIDPAQLEEIRMWWRSEVEGRGHTPIIGGSKGAKSIELGATNDEGLFLKWQGFLINQVANAFGLDSQKFGAVLASRATGDILDDSTDEGAIRPLAHSIAAAINRGVIEALGIKDLKFVFRWTANYKDRKSLAAIHQIYITQDVLTIDETRAELGLPPLPEKKGQYTVAEYRAIYGVMNQGMGTPSGVLKDMSEDGMTPTTGLQPQKGEGEESAPEDGKNPGHNTPKLETRDEKATNKTSNPLKAD</sequence>
<gene>
    <name evidence="2" type="ORF">L0M14_30590</name>
</gene>
<feature type="compositionally biased region" description="Polar residues" evidence="1">
    <location>
        <begin position="473"/>
        <end position="482"/>
    </location>
</feature>
<name>A0ABY3SSY8_9BACL</name>
<feature type="region of interest" description="Disordered" evidence="1">
    <location>
        <begin position="421"/>
        <end position="482"/>
    </location>
</feature>
<geneLocation type="plasmid" evidence="2 3">
    <name>pYPD9-1</name>
</geneLocation>
<organism evidence="2 3">
    <name type="scientific">Paenibacillus hexagrammi</name>
    <dbReference type="NCBI Taxonomy" id="2908839"/>
    <lineage>
        <taxon>Bacteria</taxon>
        <taxon>Bacillati</taxon>
        <taxon>Bacillota</taxon>
        <taxon>Bacilli</taxon>
        <taxon>Bacillales</taxon>
        <taxon>Paenibacillaceae</taxon>
        <taxon>Paenibacillus</taxon>
    </lineage>
</organism>
<keyword evidence="3" id="KW-1185">Reference proteome</keyword>
<evidence type="ECO:0000313" key="3">
    <source>
        <dbReference type="Proteomes" id="UP001649230"/>
    </source>
</evidence>
<protein>
    <submittedName>
        <fullName evidence="2">Phage portal protein</fullName>
    </submittedName>
</protein>
<accession>A0ABY3SSY8</accession>
<feature type="compositionally biased region" description="Basic and acidic residues" evidence="1">
    <location>
        <begin position="452"/>
        <end position="472"/>
    </location>
</feature>
<evidence type="ECO:0000256" key="1">
    <source>
        <dbReference type="SAM" id="MobiDB-lite"/>
    </source>
</evidence>
<dbReference type="RefSeq" id="WP_235123088.1">
    <property type="nucleotide sequence ID" value="NZ_CP090979.1"/>
</dbReference>
<dbReference type="Pfam" id="PF04860">
    <property type="entry name" value="Phage_portal"/>
    <property type="match status" value="1"/>
</dbReference>